<dbReference type="Proteomes" id="UP000095284">
    <property type="component" value="Unplaced"/>
</dbReference>
<evidence type="ECO:0000313" key="2">
    <source>
        <dbReference type="EMBL" id="CAD5232190.1"/>
    </source>
</evidence>
<reference evidence="3" key="2">
    <citation type="submission" date="2020-08" db="EMBL/GenBank/DDBJ databases">
        <authorList>
            <person name="Kikuchi T."/>
        </authorList>
    </citation>
    <scope>NUCLEOTIDE SEQUENCE</scope>
    <source>
        <strain evidence="2">Ka4C1</strain>
    </source>
</reference>
<dbReference type="Proteomes" id="UP000582659">
    <property type="component" value="Unassembled WGS sequence"/>
</dbReference>
<gene>
    <name evidence="2" type="ORF">BXYJ_LOCUS12281</name>
</gene>
<reference evidence="6" key="1">
    <citation type="submission" date="2016-11" db="UniProtKB">
        <authorList>
            <consortium name="WormBaseParasite"/>
        </authorList>
    </citation>
    <scope>IDENTIFICATION</scope>
</reference>
<dbReference type="EMBL" id="CAJFDI010000005">
    <property type="protein sequence ID" value="CAD5232190.1"/>
    <property type="molecule type" value="Genomic_DNA"/>
</dbReference>
<proteinExistence type="predicted"/>
<keyword evidence="5" id="KW-1185">Reference proteome</keyword>
<dbReference type="WBParaSite" id="BXY_0235500.1">
    <property type="protein sequence ID" value="BXY_0235500.1"/>
    <property type="gene ID" value="BXY_0235500"/>
</dbReference>
<dbReference type="Proteomes" id="UP000659654">
    <property type="component" value="Unassembled WGS sequence"/>
</dbReference>
<evidence type="ECO:0000256" key="1">
    <source>
        <dbReference type="SAM" id="MobiDB-lite"/>
    </source>
</evidence>
<dbReference type="EMBL" id="CAJFCV020000005">
    <property type="protein sequence ID" value="CAG9124246.1"/>
    <property type="molecule type" value="Genomic_DNA"/>
</dbReference>
<feature type="region of interest" description="Disordered" evidence="1">
    <location>
        <begin position="1"/>
        <end position="74"/>
    </location>
</feature>
<dbReference type="PANTHER" id="PTHR38629">
    <property type="entry name" value="PROTEIN CBG12672"/>
    <property type="match status" value="1"/>
</dbReference>
<evidence type="ECO:0000313" key="3">
    <source>
        <dbReference type="EMBL" id="CAG9124246.1"/>
    </source>
</evidence>
<evidence type="ECO:0000313" key="5">
    <source>
        <dbReference type="Proteomes" id="UP000659654"/>
    </source>
</evidence>
<sequence length="93" mass="9639">MADKSAYVPVEATSGGAKKATDLDIDIDDNDYFGDKKAQSPTPAPVAPPPPPPPPPPPAPAPAPAAVKESAGGKKKIVYKKPTVYQKTYAGRK</sequence>
<dbReference type="AlphaFoldDB" id="A0A1I7RNR8"/>
<accession>A0A1I7RNR8</accession>
<dbReference type="PANTHER" id="PTHR38629:SF1">
    <property type="entry name" value="RNA-BINDING PROTEIN-RELATED"/>
    <property type="match status" value="1"/>
</dbReference>
<name>A0A1I7RNR8_BURXY</name>
<feature type="compositionally biased region" description="Acidic residues" evidence="1">
    <location>
        <begin position="23"/>
        <end position="32"/>
    </location>
</feature>
<evidence type="ECO:0000313" key="6">
    <source>
        <dbReference type="WBParaSite" id="BXY_0235500.1"/>
    </source>
</evidence>
<protein>
    <submittedName>
        <fullName evidence="2">(pine wood nematode) hypothetical protein</fullName>
    </submittedName>
</protein>
<organism evidence="4 6">
    <name type="scientific">Bursaphelenchus xylophilus</name>
    <name type="common">Pinewood nematode worm</name>
    <name type="synonym">Aphelenchoides xylophilus</name>
    <dbReference type="NCBI Taxonomy" id="6326"/>
    <lineage>
        <taxon>Eukaryota</taxon>
        <taxon>Metazoa</taxon>
        <taxon>Ecdysozoa</taxon>
        <taxon>Nematoda</taxon>
        <taxon>Chromadorea</taxon>
        <taxon>Rhabditida</taxon>
        <taxon>Tylenchina</taxon>
        <taxon>Tylenchomorpha</taxon>
        <taxon>Aphelenchoidea</taxon>
        <taxon>Aphelenchoididae</taxon>
        <taxon>Bursaphelenchus</taxon>
    </lineage>
</organism>
<feature type="compositionally biased region" description="Pro residues" evidence="1">
    <location>
        <begin position="42"/>
        <end position="63"/>
    </location>
</feature>
<evidence type="ECO:0000313" key="4">
    <source>
        <dbReference type="Proteomes" id="UP000095284"/>
    </source>
</evidence>